<dbReference type="Gene3D" id="3.40.50.2000">
    <property type="entry name" value="Glycogen Phosphorylase B"/>
    <property type="match status" value="2"/>
</dbReference>
<evidence type="ECO:0000313" key="3">
    <source>
        <dbReference type="EMBL" id="SBP89994.1"/>
    </source>
</evidence>
<keyword evidence="3" id="KW-0808">Transferase</keyword>
<reference evidence="3 4" key="1">
    <citation type="submission" date="2016-06" db="EMBL/GenBank/DDBJ databases">
        <authorList>
            <person name="Kjaerup R.B."/>
            <person name="Dalgaard T.S."/>
            <person name="Juul-Madsen H.R."/>
        </authorList>
    </citation>
    <scope>NUCLEOTIDE SEQUENCE [LARGE SCALE GENOMIC DNA]</scope>
    <source>
        <strain evidence="3 4">DSM 16361</strain>
    </source>
</reference>
<feature type="region of interest" description="Disordered" evidence="1">
    <location>
        <begin position="1"/>
        <end position="24"/>
    </location>
</feature>
<dbReference type="GO" id="GO:0016757">
    <property type="term" value="F:glycosyltransferase activity"/>
    <property type="evidence" value="ECO:0007669"/>
    <property type="project" value="UniProtKB-ARBA"/>
</dbReference>
<evidence type="ECO:0000313" key="4">
    <source>
        <dbReference type="Proteomes" id="UP000214566"/>
    </source>
</evidence>
<evidence type="ECO:0000256" key="1">
    <source>
        <dbReference type="SAM" id="MobiDB-lite"/>
    </source>
</evidence>
<dbReference type="InterPro" id="IPR010610">
    <property type="entry name" value="EryCIII-like_C"/>
</dbReference>
<organism evidence="3 4">
    <name type="scientific">Thiomonas delicata</name>
    <name type="common">Thiomonas cuprina</name>
    <dbReference type="NCBI Taxonomy" id="364030"/>
    <lineage>
        <taxon>Bacteria</taxon>
        <taxon>Pseudomonadati</taxon>
        <taxon>Pseudomonadota</taxon>
        <taxon>Betaproteobacteria</taxon>
        <taxon>Burkholderiales</taxon>
        <taxon>Thiomonas</taxon>
    </lineage>
</organism>
<keyword evidence="4" id="KW-1185">Reference proteome</keyword>
<feature type="domain" description="Erythromycin biosynthesis protein CIII-like C-terminal" evidence="2">
    <location>
        <begin position="258"/>
        <end position="350"/>
    </location>
</feature>
<sequence length="376" mass="40951">MGMRLEPLPQARHMPIEQHQNRAHSQSLGMRLRSTLAPRQFEAELDALLPLVQQSDLVIGNQLAYAGALACRVAGRRWVFSAASPLVIPSRHDAPFWPYLYPWQQRAARLGLSQRMFLPLARLATRVLMQSQVRLYRRFGIPLPGHPRFEGMYSTALNLLMTSPELAPTQSDWPQGALATGFAWFDPPFLGGDDQEQAIVAFATAGPRPIVFAPGGSTRGDPGTFFEQSVTAARSSGRRAIIVAAKKFHGQFAPHADILVTGYFPYARLFRHAALVVHSGGIGALGWAARFGVPSLLVPSEWDQFDNARRAECIGLGRVLDIGNYTGANIAAAIRTIEGDDRIAKGLSRIAPILNAEDGARVACDAIEGLLEQSAA</sequence>
<dbReference type="AlphaFoldDB" id="A0A238DA51"/>
<dbReference type="InterPro" id="IPR050426">
    <property type="entry name" value="Glycosyltransferase_28"/>
</dbReference>
<gene>
    <name evidence="3" type="ORF">THIARS_90144</name>
</gene>
<dbReference type="PANTHER" id="PTHR48050">
    <property type="entry name" value="STEROL 3-BETA-GLUCOSYLTRANSFERASE"/>
    <property type="match status" value="1"/>
</dbReference>
<evidence type="ECO:0000259" key="2">
    <source>
        <dbReference type="Pfam" id="PF06722"/>
    </source>
</evidence>
<dbReference type="PANTHER" id="PTHR48050:SF13">
    <property type="entry name" value="STEROL 3-BETA-GLUCOSYLTRANSFERASE UGT80A2"/>
    <property type="match status" value="1"/>
</dbReference>
<accession>A0A238DA51</accession>
<proteinExistence type="predicted"/>
<dbReference type="Pfam" id="PF06722">
    <property type="entry name" value="EryCIII-like_C"/>
    <property type="match status" value="1"/>
</dbReference>
<dbReference type="Proteomes" id="UP000214566">
    <property type="component" value="Unassembled WGS sequence"/>
</dbReference>
<dbReference type="SUPFAM" id="SSF53756">
    <property type="entry name" value="UDP-Glycosyltransferase/glycogen phosphorylase"/>
    <property type="match status" value="1"/>
</dbReference>
<dbReference type="EMBL" id="FLMQ01000058">
    <property type="protein sequence ID" value="SBP89994.1"/>
    <property type="molecule type" value="Genomic_DNA"/>
</dbReference>
<name>A0A238DA51_THIDL</name>
<protein>
    <submittedName>
        <fullName evidence="3">Glycosyl transferase, UDP-glucuronosyltransferase</fullName>
    </submittedName>
</protein>